<dbReference type="Pfam" id="PF07264">
    <property type="entry name" value="EI24"/>
    <property type="match status" value="1"/>
</dbReference>
<comment type="subcellular location">
    <subcellularLocation>
        <location evidence="1">Membrane</location>
        <topology evidence="1">Multi-pass membrane protein</topology>
    </subcellularLocation>
</comment>
<dbReference type="OrthoDB" id="457368at2"/>
<dbReference type="RefSeq" id="WP_012594470.1">
    <property type="nucleotide sequence ID" value="NC_011726.1"/>
</dbReference>
<dbReference type="GO" id="GO:0005886">
    <property type="term" value="C:plasma membrane"/>
    <property type="evidence" value="ECO:0007669"/>
    <property type="project" value="TreeGrafter"/>
</dbReference>
<organism evidence="11 12">
    <name type="scientific">Rippkaea orientalis (strain PCC 8801 / RF-1)</name>
    <name type="common">Cyanothece sp. (strain PCC 8801)</name>
    <dbReference type="NCBI Taxonomy" id="41431"/>
    <lineage>
        <taxon>Bacteria</taxon>
        <taxon>Bacillati</taxon>
        <taxon>Cyanobacteriota</taxon>
        <taxon>Cyanophyceae</taxon>
        <taxon>Oscillatoriophycideae</taxon>
        <taxon>Chroococcales</taxon>
        <taxon>Aphanothecaceae</taxon>
        <taxon>Rippkaea</taxon>
        <taxon>Rippkaea orientalis</taxon>
    </lineage>
</organism>
<evidence type="ECO:0000256" key="10">
    <source>
        <dbReference type="SAM" id="Phobius"/>
    </source>
</evidence>
<keyword evidence="7 10" id="KW-1133">Transmembrane helix</keyword>
<dbReference type="InterPro" id="IPR059112">
    <property type="entry name" value="CysZ/EI24"/>
</dbReference>
<feature type="transmembrane region" description="Helical" evidence="10">
    <location>
        <begin position="33"/>
        <end position="57"/>
    </location>
</feature>
<evidence type="ECO:0000256" key="4">
    <source>
        <dbReference type="ARBA" id="ARBA00022519"/>
    </source>
</evidence>
<keyword evidence="4" id="KW-0997">Cell inner membrane</keyword>
<feature type="transmembrane region" description="Helical" evidence="10">
    <location>
        <begin position="183"/>
        <end position="202"/>
    </location>
</feature>
<sequence>MKTILSGFGFFSGVTYPFRLLGVFKSHPHLLSYLIVPIIINIILGLIIDLSLGFLGWEISQTLMENLMTRLDGILANFPSWLGGLDYLVIGLVFLVRFLLGIILLIITGFILVQFGVILGAPWYGKLSEQLEKLRTGTVEIVEVGFIRDIFRAILFEFKKIGLVIMMSLPLLLVNFIPVVGTLLATIGGITLTSTIICLDFFDATLERRRLKFREKLGIICKSLPGSAGFALICLFLVSVPLLNLLTIPFCVGGGTLFVCDRVLDKGLLSNH</sequence>
<keyword evidence="3" id="KW-1003">Cell membrane</keyword>
<protein>
    <recommendedName>
        <fullName evidence="13">CysZ protein</fullName>
    </recommendedName>
</protein>
<keyword evidence="9 10" id="KW-0472">Membrane</keyword>
<dbReference type="PANTHER" id="PTHR37468:SF1">
    <property type="entry name" value="SULFATE TRANSPORTER CYSZ"/>
    <property type="match status" value="1"/>
</dbReference>
<dbReference type="AlphaFoldDB" id="B7K260"/>
<evidence type="ECO:0000256" key="1">
    <source>
        <dbReference type="ARBA" id="ARBA00004141"/>
    </source>
</evidence>
<keyword evidence="6 10" id="KW-0812">Transmembrane</keyword>
<dbReference type="Proteomes" id="UP000008204">
    <property type="component" value="Chromosome"/>
</dbReference>
<accession>B7K260</accession>
<dbReference type="eggNOG" id="COG2981">
    <property type="taxonomic scope" value="Bacteria"/>
</dbReference>
<evidence type="ECO:0000313" key="12">
    <source>
        <dbReference type="Proteomes" id="UP000008204"/>
    </source>
</evidence>
<keyword evidence="8" id="KW-0764">Sulfate transport</keyword>
<proteinExistence type="predicted"/>
<evidence type="ECO:0000256" key="6">
    <source>
        <dbReference type="ARBA" id="ARBA00022692"/>
    </source>
</evidence>
<name>B7K260_RIPO1</name>
<evidence type="ECO:0000256" key="5">
    <source>
        <dbReference type="ARBA" id="ARBA00022605"/>
    </source>
</evidence>
<dbReference type="HOGENOM" id="CLU_1007811_0_0_3"/>
<dbReference type="GO" id="GO:0019344">
    <property type="term" value="P:cysteine biosynthetic process"/>
    <property type="evidence" value="ECO:0007669"/>
    <property type="project" value="TreeGrafter"/>
</dbReference>
<evidence type="ECO:0000256" key="2">
    <source>
        <dbReference type="ARBA" id="ARBA00022448"/>
    </source>
</evidence>
<dbReference type="InterPro" id="IPR050480">
    <property type="entry name" value="CysZ-like"/>
</dbReference>
<reference evidence="12" key="1">
    <citation type="journal article" date="2011" name="MBio">
        <title>Novel metabolic attributes of the genus Cyanothece, comprising a group of unicellular nitrogen-fixing Cyanobacteria.</title>
        <authorList>
            <person name="Bandyopadhyay A."/>
            <person name="Elvitigala T."/>
            <person name="Welsh E."/>
            <person name="Stockel J."/>
            <person name="Liberton M."/>
            <person name="Min H."/>
            <person name="Sherman L.A."/>
            <person name="Pakrasi H.B."/>
        </authorList>
    </citation>
    <scope>NUCLEOTIDE SEQUENCE [LARGE SCALE GENOMIC DNA]</scope>
    <source>
        <strain evidence="12">PCC 8801</strain>
    </source>
</reference>
<keyword evidence="5" id="KW-0028">Amino-acid biosynthesis</keyword>
<dbReference type="EMBL" id="CP001287">
    <property type="protein sequence ID" value="ACK65196.1"/>
    <property type="molecule type" value="Genomic_DNA"/>
</dbReference>
<dbReference type="PANTHER" id="PTHR37468">
    <property type="entry name" value="SULFATE TRANSPORTER CYSZ"/>
    <property type="match status" value="1"/>
</dbReference>
<dbReference type="GO" id="GO:0009675">
    <property type="term" value="F:high-affinity sulfate:proton symporter activity"/>
    <property type="evidence" value="ECO:0007669"/>
    <property type="project" value="TreeGrafter"/>
</dbReference>
<dbReference type="STRING" id="41431.PCC8801_1126"/>
<evidence type="ECO:0000256" key="7">
    <source>
        <dbReference type="ARBA" id="ARBA00022989"/>
    </source>
</evidence>
<evidence type="ECO:0008006" key="13">
    <source>
        <dbReference type="Google" id="ProtNLM"/>
    </source>
</evidence>
<keyword evidence="2" id="KW-0813">Transport</keyword>
<gene>
    <name evidence="11" type="ordered locus">PCC8801_1126</name>
</gene>
<dbReference type="GO" id="GO:0000103">
    <property type="term" value="P:sulfate assimilation"/>
    <property type="evidence" value="ECO:0007669"/>
    <property type="project" value="TreeGrafter"/>
</dbReference>
<keyword evidence="12" id="KW-1185">Reference proteome</keyword>
<dbReference type="KEGG" id="cyp:PCC8801_1126"/>
<evidence type="ECO:0000256" key="3">
    <source>
        <dbReference type="ARBA" id="ARBA00022475"/>
    </source>
</evidence>
<evidence type="ECO:0000256" key="8">
    <source>
        <dbReference type="ARBA" id="ARBA00023032"/>
    </source>
</evidence>
<feature type="transmembrane region" description="Helical" evidence="10">
    <location>
        <begin position="223"/>
        <end position="240"/>
    </location>
</feature>
<feature type="transmembrane region" description="Helical" evidence="10">
    <location>
        <begin position="102"/>
        <end position="125"/>
    </location>
</feature>
<evidence type="ECO:0000313" key="11">
    <source>
        <dbReference type="EMBL" id="ACK65196.1"/>
    </source>
</evidence>
<evidence type="ECO:0000256" key="9">
    <source>
        <dbReference type="ARBA" id="ARBA00023136"/>
    </source>
</evidence>
<feature type="transmembrane region" description="Helical" evidence="10">
    <location>
        <begin position="78"/>
        <end position="96"/>
    </location>
</feature>